<name>A0A1H1FRC7_9FLAO</name>
<dbReference type="Proteomes" id="UP000199627">
    <property type="component" value="Unassembled WGS sequence"/>
</dbReference>
<organism evidence="1 2">
    <name type="scientific">Chryseobacterium soldanellicola</name>
    <dbReference type="NCBI Taxonomy" id="311333"/>
    <lineage>
        <taxon>Bacteria</taxon>
        <taxon>Pseudomonadati</taxon>
        <taxon>Bacteroidota</taxon>
        <taxon>Flavobacteriia</taxon>
        <taxon>Flavobacteriales</taxon>
        <taxon>Weeksellaceae</taxon>
        <taxon>Chryseobacterium group</taxon>
        <taxon>Chryseobacterium</taxon>
    </lineage>
</organism>
<accession>A0A1H1FRC7</accession>
<keyword evidence="2" id="KW-1185">Reference proteome</keyword>
<dbReference type="AlphaFoldDB" id="A0A1H1FRC7"/>
<gene>
    <name evidence="1" type="ORF">SAMN05421664_3223</name>
</gene>
<proteinExistence type="predicted"/>
<reference evidence="2" key="1">
    <citation type="submission" date="2016-10" db="EMBL/GenBank/DDBJ databases">
        <authorList>
            <person name="Varghese N."/>
            <person name="Submissions S."/>
        </authorList>
    </citation>
    <scope>NUCLEOTIDE SEQUENCE [LARGE SCALE GENOMIC DNA]</scope>
    <source>
        <strain evidence="2">DSM 17072</strain>
    </source>
</reference>
<dbReference type="EMBL" id="FNKL01000004">
    <property type="protein sequence ID" value="SDR03613.1"/>
    <property type="molecule type" value="Genomic_DNA"/>
</dbReference>
<evidence type="ECO:0000313" key="1">
    <source>
        <dbReference type="EMBL" id="SDR03613.1"/>
    </source>
</evidence>
<evidence type="ECO:0000313" key="2">
    <source>
        <dbReference type="Proteomes" id="UP000199627"/>
    </source>
</evidence>
<dbReference type="STRING" id="311333.SAMN05421664_3223"/>
<protein>
    <submittedName>
        <fullName evidence="1">Uncharacterized protein</fullName>
    </submittedName>
</protein>
<sequence length="37" mass="4723">MMNLFYYNVNYEEYFSFMLSPYLLNKYFCKLKKSEFI</sequence>